<sequence length="884" mass="96797">MPQQPVALAVTPHPAKRHNVKQLAFGRQCVASGPGLNGGTAGVAAVLTVKCKDASGTPLITGGDVVLVSIAPRDLSGPAVDAHIIDNTDGSYTCTYMPITASTNCQLTVTVNGTHINGSPFFAQVAPGKVDPKMSEVFGRGLYEGVAGIDCSFTIQSKDAYGNRCFRPGVKLVVHLKPLQSLVPELDVYMRKCDCLAPITDNEDGSYKITYSVNFAGFYAIEVTLDSAPVGESPYKACIYNSSIAFPDHLTFTSLRASNSDTLPSRPAKDYTIVHDMVCILKSDPASVTGGRRQREYLYYYKVKQQIGEKWVCMTIRGQMDPPPLRRAIFAIDQTMVVAGHDDVEIDEATGEKTGGKLSSIRMLDLSDLSRVATWLPVKTEGKPPNAVEGYACSVWEGRKSAIISGGVDADGNYLTDVFMLSMGTLGAQATSYWKALAEWPASVFQGQGFSGRRNHSMTQRPRSATFWIFGGRSPDGTLLNDLHVFDMDEEQWSQPQSLNDLPIAREHHSSCFVADRYLLVYGGVDSEGQVLDQASVYDAATATWHTVNGIQARAEHKVMTHCGKLYIMGGKGKGNVNVAPTPLSSETYGFVQASCMDFLGNNQQFISIKPSLPISTLRTHFTLEAIIMPRHFASYAPIIARTDSSFRSGFGLVGLEHPAFKGDPEEGPMIHFFVGNWSPSGAGQVVHAKIEYDTWIHVAGVYNGSELKLYINGSFKDQFDFPATEEEMEGMQPKGDLAIGGLPQGKYAFDGYIDECRLWAAERLEEDIRMNMNTPMEHGTQHLIGQWTFNEGAGDVIVDSSGCRNHASFERYAGGVELRRVQSRRPHLAPDKSAREKLIDANFLKMQKWKKTFEERNGRPPTKADLMLAEPDIKALAQRTGEL</sequence>
<dbReference type="Pfam" id="PF24681">
    <property type="entry name" value="Kelch_KLHDC2_KLHL20_DRC7"/>
    <property type="match status" value="1"/>
</dbReference>
<gene>
    <name evidence="4" type="ORF">AB1Y20_015294</name>
</gene>
<dbReference type="InterPro" id="IPR013320">
    <property type="entry name" value="ConA-like_dom_sf"/>
</dbReference>
<comment type="caution">
    <text evidence="4">The sequence shown here is derived from an EMBL/GenBank/DDBJ whole genome shotgun (WGS) entry which is preliminary data.</text>
</comment>
<dbReference type="AlphaFoldDB" id="A0AB34JWC5"/>
<proteinExistence type="predicted"/>
<dbReference type="Gene3D" id="2.60.120.200">
    <property type="match status" value="1"/>
</dbReference>
<dbReference type="InterPro" id="IPR013783">
    <property type="entry name" value="Ig-like_fold"/>
</dbReference>
<protein>
    <recommendedName>
        <fullName evidence="6">LamG-like jellyroll fold domain-containing protein</fullName>
    </recommendedName>
</protein>
<dbReference type="InterPro" id="IPR001298">
    <property type="entry name" value="Filamin/ABP280_rpt"/>
</dbReference>
<evidence type="ECO:0000313" key="4">
    <source>
        <dbReference type="EMBL" id="KAL1526589.1"/>
    </source>
</evidence>
<accession>A0AB34JWC5</accession>
<keyword evidence="2" id="KW-0677">Repeat</keyword>
<dbReference type="Proteomes" id="UP001515480">
    <property type="component" value="Unassembled WGS sequence"/>
</dbReference>
<reference evidence="4 5" key="1">
    <citation type="journal article" date="2024" name="Science">
        <title>Giant polyketide synthase enzymes in the biosynthesis of giant marine polyether toxins.</title>
        <authorList>
            <person name="Fallon T.R."/>
            <person name="Shende V.V."/>
            <person name="Wierzbicki I.H."/>
            <person name="Pendleton A.L."/>
            <person name="Watervoot N.F."/>
            <person name="Auber R.P."/>
            <person name="Gonzalez D.J."/>
            <person name="Wisecaver J.H."/>
            <person name="Moore B.S."/>
        </authorList>
    </citation>
    <scope>NUCLEOTIDE SEQUENCE [LARGE SCALE GENOMIC DNA]</scope>
    <source>
        <strain evidence="4 5">12B1</strain>
    </source>
</reference>
<keyword evidence="1" id="KW-0880">Kelch repeat</keyword>
<dbReference type="PANTHER" id="PTHR46093:SF18">
    <property type="entry name" value="FIBRONECTIN TYPE-III DOMAIN-CONTAINING PROTEIN"/>
    <property type="match status" value="1"/>
</dbReference>
<dbReference type="SMART" id="SM00557">
    <property type="entry name" value="IG_FLMN"/>
    <property type="match status" value="2"/>
</dbReference>
<dbReference type="InterPro" id="IPR017868">
    <property type="entry name" value="Filamin/ABP280_repeat-like"/>
</dbReference>
<feature type="repeat" description="Filamin" evidence="3">
    <location>
        <begin position="127"/>
        <end position="239"/>
    </location>
</feature>
<dbReference type="Pfam" id="PF00630">
    <property type="entry name" value="Filamin"/>
    <property type="match status" value="2"/>
</dbReference>
<dbReference type="InterPro" id="IPR015915">
    <property type="entry name" value="Kelch-typ_b-propeller"/>
</dbReference>
<dbReference type="InterPro" id="IPR014756">
    <property type="entry name" value="Ig_E-set"/>
</dbReference>
<dbReference type="Gene3D" id="2.120.10.80">
    <property type="entry name" value="Kelch-type beta propeller"/>
    <property type="match status" value="1"/>
</dbReference>
<dbReference type="PROSITE" id="PS50194">
    <property type="entry name" value="FILAMIN_REPEAT"/>
    <property type="match status" value="2"/>
</dbReference>
<dbReference type="SUPFAM" id="SSF117281">
    <property type="entry name" value="Kelch motif"/>
    <property type="match status" value="1"/>
</dbReference>
<dbReference type="Pfam" id="PF13385">
    <property type="entry name" value="Laminin_G_3"/>
    <property type="match status" value="1"/>
</dbReference>
<organism evidence="4 5">
    <name type="scientific">Prymnesium parvum</name>
    <name type="common">Toxic golden alga</name>
    <dbReference type="NCBI Taxonomy" id="97485"/>
    <lineage>
        <taxon>Eukaryota</taxon>
        <taxon>Haptista</taxon>
        <taxon>Haptophyta</taxon>
        <taxon>Prymnesiophyceae</taxon>
        <taxon>Prymnesiales</taxon>
        <taxon>Prymnesiaceae</taxon>
        <taxon>Prymnesium</taxon>
    </lineage>
</organism>
<dbReference type="Gene3D" id="2.60.40.10">
    <property type="entry name" value="Immunoglobulins"/>
    <property type="match status" value="2"/>
</dbReference>
<evidence type="ECO:0000256" key="3">
    <source>
        <dbReference type="PROSITE-ProRule" id="PRU00087"/>
    </source>
</evidence>
<keyword evidence="5" id="KW-1185">Reference proteome</keyword>
<dbReference type="EMBL" id="JBGBPQ010000003">
    <property type="protein sequence ID" value="KAL1526589.1"/>
    <property type="molecule type" value="Genomic_DNA"/>
</dbReference>
<evidence type="ECO:0008006" key="6">
    <source>
        <dbReference type="Google" id="ProtNLM"/>
    </source>
</evidence>
<name>A0AB34JWC5_PRYPA</name>
<evidence type="ECO:0000256" key="1">
    <source>
        <dbReference type="ARBA" id="ARBA00022441"/>
    </source>
</evidence>
<dbReference type="SUPFAM" id="SSF49899">
    <property type="entry name" value="Concanavalin A-like lectins/glucanases"/>
    <property type="match status" value="1"/>
</dbReference>
<evidence type="ECO:0000313" key="5">
    <source>
        <dbReference type="Proteomes" id="UP001515480"/>
    </source>
</evidence>
<feature type="repeat" description="Filamin" evidence="3">
    <location>
        <begin position="21"/>
        <end position="125"/>
    </location>
</feature>
<evidence type="ECO:0000256" key="2">
    <source>
        <dbReference type="ARBA" id="ARBA00022737"/>
    </source>
</evidence>
<dbReference type="SUPFAM" id="SSF81296">
    <property type="entry name" value="E set domains"/>
    <property type="match status" value="2"/>
</dbReference>
<dbReference type="PANTHER" id="PTHR46093">
    <property type="entry name" value="ACYL-COA-BINDING DOMAIN-CONTAINING PROTEIN 5"/>
    <property type="match status" value="1"/>
</dbReference>